<name>A0A834YDL6_TETSI</name>
<accession>A0A834YDL6</accession>
<dbReference type="OMA" id="PVNIAVQ"/>
<feature type="compositionally biased region" description="Polar residues" evidence="1">
    <location>
        <begin position="144"/>
        <end position="157"/>
    </location>
</feature>
<protein>
    <submittedName>
        <fullName evidence="2">Uncharacterized protein</fullName>
    </submittedName>
</protein>
<proteinExistence type="predicted"/>
<feature type="compositionally biased region" description="Basic and acidic residues" evidence="1">
    <location>
        <begin position="119"/>
        <end position="128"/>
    </location>
</feature>
<sequence>MNTWDRHGSGHRPDAPSPYLWRLRSLNPDHIDGSENLRNSMSSKKMNENSPCNESEVEETRVFHGFSSQHGNNPLKGMSRTSNVSAVSRAQSHKSYGNPSSSRISDQVARTFSSNGSSDTDKGQRSSRPDYLVNEIQGRYQFARTRSSPELTDTSSEVLPRGRRYKAPETGKSQVASARPDYSSRRKNLGSEVSGSRSARSSTDDPSSLRHSSSHQSLDAAADSNSYHNESGLGAMREELASVAETMEMHQDEQDLVNMMASSRVHGFNGQIQMPMNLASAHLPLTISPSVLASWGSMQFSQDLVSSPLSHYFPTGGMASNLEEMIGPGNDNLDSTVMNQEDGDHGFWQEQDASSTRGFNPDNGSFQLPQSDDKQQSSSVGLKFVPSSRVSSSSGSSMRGHHKFIKENRGLMREDHDDAFQYQNNRGIDAYSSDRTASLRFFPASQASSSRSEQSSESSWDGSSVKASKPVRDKRGRKTSPSVVPSTVYEKGKGEWQYEGSSVDHASVQADDDNRDWIPLSTMGTEMAERSMGPVSDASSHVRSHRIPDYEPAQMSGSDSVIPIAPMLVGPGSRQRVMNNSGVVPFAFYPTGPPVPFVTMLPVNYFPTEAGNSDASSNHFDREGPGNLRISQSDQYFAESLDQSEIFNRSNSTNGTAFVEPSEEHKSDILNSDFVSHWHNLQYGRLCQNPQYNGHVIYPPPAVIPPGYLQGHFPWDGPGRPLPTNVNFLTQLMSYGPRLIPVTPHQPGGNRPASVYQHYGDEIPRYRAGTGTYLPNPKVPFRDRQSSSTRNHRGNHNYDRNDHHGDREGKWNINSKPRSAGRSHGRSQVEKPSSRLDRVAASDSRADRNWDSYRHDSFSSYQSQNGPFSSSNSMHSGSTNVAYGVYPVMNSNGVSPTGSAVPSVVMLYSYDQNACYGSPAEQLDEGAPVRGVYEQQRFRGGSPARSSSDQPSSPQLQR</sequence>
<feature type="region of interest" description="Disordered" evidence="1">
    <location>
        <begin position="444"/>
        <end position="488"/>
    </location>
</feature>
<feature type="compositionally biased region" description="Low complexity" evidence="1">
    <location>
        <begin position="190"/>
        <end position="219"/>
    </location>
</feature>
<feature type="compositionally biased region" description="Polar residues" evidence="1">
    <location>
        <begin position="79"/>
        <end position="118"/>
    </location>
</feature>
<feature type="compositionally biased region" description="Basic and acidic residues" evidence="1">
    <location>
        <begin position="827"/>
        <end position="852"/>
    </location>
</feature>
<feature type="region of interest" description="Disordered" evidence="1">
    <location>
        <begin position="766"/>
        <end position="852"/>
    </location>
</feature>
<dbReference type="InterPro" id="IPR058921">
    <property type="entry name" value="PAP/OAS1-rel"/>
</dbReference>
<feature type="region of interest" description="Disordered" evidence="1">
    <location>
        <begin position="326"/>
        <end position="401"/>
    </location>
</feature>
<feature type="region of interest" description="Disordered" evidence="1">
    <location>
        <begin position="936"/>
        <end position="958"/>
    </location>
</feature>
<feature type="compositionally biased region" description="Low complexity" evidence="1">
    <location>
        <begin position="942"/>
        <end position="958"/>
    </location>
</feature>
<feature type="compositionally biased region" description="Low complexity" evidence="1">
    <location>
        <begin position="39"/>
        <end position="50"/>
    </location>
</feature>
<feature type="compositionally biased region" description="Low complexity" evidence="1">
    <location>
        <begin position="444"/>
        <end position="464"/>
    </location>
</feature>
<evidence type="ECO:0000256" key="1">
    <source>
        <dbReference type="SAM" id="MobiDB-lite"/>
    </source>
</evidence>
<organism evidence="2 3">
    <name type="scientific">Tetracentron sinense</name>
    <name type="common">Spur-leaf</name>
    <dbReference type="NCBI Taxonomy" id="13715"/>
    <lineage>
        <taxon>Eukaryota</taxon>
        <taxon>Viridiplantae</taxon>
        <taxon>Streptophyta</taxon>
        <taxon>Embryophyta</taxon>
        <taxon>Tracheophyta</taxon>
        <taxon>Spermatophyta</taxon>
        <taxon>Magnoliopsida</taxon>
        <taxon>Trochodendrales</taxon>
        <taxon>Trochodendraceae</taxon>
        <taxon>Tetracentron</taxon>
    </lineage>
</organism>
<feature type="compositionally biased region" description="Polar residues" evidence="1">
    <location>
        <begin position="351"/>
        <end position="380"/>
    </location>
</feature>
<evidence type="ECO:0000313" key="3">
    <source>
        <dbReference type="Proteomes" id="UP000655225"/>
    </source>
</evidence>
<feature type="region of interest" description="Disordered" evidence="1">
    <location>
        <begin position="32"/>
        <end position="230"/>
    </location>
</feature>
<dbReference type="Proteomes" id="UP000655225">
    <property type="component" value="Unassembled WGS sequence"/>
</dbReference>
<comment type="caution">
    <text evidence="2">The sequence shown here is derived from an EMBL/GenBank/DDBJ whole genome shotgun (WGS) entry which is preliminary data.</text>
</comment>
<keyword evidence="3" id="KW-1185">Reference proteome</keyword>
<gene>
    <name evidence="2" type="ORF">HHK36_029127</name>
</gene>
<dbReference type="PANTHER" id="PTHR45979:SF30">
    <property type="entry name" value="NUCLEOTIDYLTRANSFERASE"/>
    <property type="match status" value="1"/>
</dbReference>
<dbReference type="OrthoDB" id="273917at2759"/>
<dbReference type="AlphaFoldDB" id="A0A834YDL6"/>
<feature type="compositionally biased region" description="Low complexity" evidence="1">
    <location>
        <begin position="387"/>
        <end position="397"/>
    </location>
</feature>
<evidence type="ECO:0000313" key="2">
    <source>
        <dbReference type="EMBL" id="KAF8379683.1"/>
    </source>
</evidence>
<dbReference type="EMBL" id="JABCRI010000022">
    <property type="protein sequence ID" value="KAF8379683.1"/>
    <property type="molecule type" value="Genomic_DNA"/>
</dbReference>
<dbReference type="PANTHER" id="PTHR45979">
    <property type="entry name" value="PAP/OAS1 SUBSTRATE-BINDING DOMAIN SUPERFAMILY"/>
    <property type="match status" value="1"/>
</dbReference>
<reference evidence="2 3" key="1">
    <citation type="submission" date="2020-04" db="EMBL/GenBank/DDBJ databases">
        <title>Plant Genome Project.</title>
        <authorList>
            <person name="Zhang R.-G."/>
        </authorList>
    </citation>
    <scope>NUCLEOTIDE SEQUENCE [LARGE SCALE GENOMIC DNA]</scope>
    <source>
        <strain evidence="2">YNK0</strain>
        <tissue evidence="2">Leaf</tissue>
    </source>
</reference>
<feature type="compositionally biased region" description="Basic and acidic residues" evidence="1">
    <location>
        <begin position="796"/>
        <end position="810"/>
    </location>
</feature>